<feature type="compositionally biased region" description="Pro residues" evidence="2">
    <location>
        <begin position="1"/>
        <end position="11"/>
    </location>
</feature>
<keyword evidence="5" id="KW-1185">Reference proteome</keyword>
<evidence type="ECO:0000313" key="4">
    <source>
        <dbReference type="EMBL" id="KAF3450471.1"/>
    </source>
</evidence>
<feature type="compositionally biased region" description="Acidic residues" evidence="2">
    <location>
        <begin position="18"/>
        <end position="49"/>
    </location>
</feature>
<dbReference type="OrthoDB" id="1194394at2759"/>
<feature type="domain" description="Glabrous enhancer-binding protein-like DBD" evidence="3">
    <location>
        <begin position="117"/>
        <end position="194"/>
    </location>
</feature>
<comment type="caution">
    <text evidence="4">The sequence shown here is derived from an EMBL/GenBank/DDBJ whole genome shotgun (WGS) entry which is preliminary data.</text>
</comment>
<dbReference type="AlphaFoldDB" id="A0A8K0MLE2"/>
<dbReference type="GO" id="GO:0005634">
    <property type="term" value="C:nucleus"/>
    <property type="evidence" value="ECO:0007669"/>
    <property type="project" value="TreeGrafter"/>
</dbReference>
<name>A0A8K0MLE2_9ROSA</name>
<dbReference type="EMBL" id="VOIH02000003">
    <property type="protein sequence ID" value="KAF3450471.1"/>
    <property type="molecule type" value="Genomic_DNA"/>
</dbReference>
<evidence type="ECO:0000313" key="5">
    <source>
        <dbReference type="Proteomes" id="UP000796880"/>
    </source>
</evidence>
<dbReference type="GO" id="GO:0006355">
    <property type="term" value="P:regulation of DNA-templated transcription"/>
    <property type="evidence" value="ECO:0007669"/>
    <property type="project" value="InterPro"/>
</dbReference>
<dbReference type="Pfam" id="PF04504">
    <property type="entry name" value="GeBP-like_DBD"/>
    <property type="match status" value="1"/>
</dbReference>
<dbReference type="InterPro" id="IPR053932">
    <property type="entry name" value="GeBP-like_DBD"/>
</dbReference>
<gene>
    <name evidence="4" type="ORF">FNV43_RR06554</name>
</gene>
<sequence length="257" mass="29066">MAPKRPSPLDEPPAASTSDEEEATSVEEEEEEEDSGSESGSEEEEDEPESEQKQPQPKTPAPMEETPTAKKPRSKSNTTATRLPASDPASEAKDSKRAKKKGPERDEEDEPGTAAEDETKRLEMILRRSYPSADMNAFHDFIKKSLHVNVTKSQLVDKIRRLKKKYANNAGKKKFNPTKPHEQKAFDLSKKIWGNEQPSGEHVLKRGLDMIVESKRVELEEKWKKLNLAELELYARRSQLISDQAKLILDAYKSSDH</sequence>
<feature type="region of interest" description="Disordered" evidence="2">
    <location>
        <begin position="1"/>
        <end position="120"/>
    </location>
</feature>
<reference evidence="4" key="1">
    <citation type="submission" date="2020-03" db="EMBL/GenBank/DDBJ databases">
        <title>A high-quality chromosome-level genome assembly of a woody plant with both climbing and erect habits, Rhamnella rubrinervis.</title>
        <authorList>
            <person name="Lu Z."/>
            <person name="Yang Y."/>
            <person name="Zhu X."/>
            <person name="Sun Y."/>
        </authorList>
    </citation>
    <scope>NUCLEOTIDE SEQUENCE</scope>
    <source>
        <strain evidence="4">BYM</strain>
        <tissue evidence="4">Leaf</tissue>
    </source>
</reference>
<dbReference type="PANTHER" id="PTHR31662">
    <property type="entry name" value="BNAANNG10740D PROTEIN-RELATED"/>
    <property type="match status" value="1"/>
</dbReference>
<organism evidence="4 5">
    <name type="scientific">Rhamnella rubrinervis</name>
    <dbReference type="NCBI Taxonomy" id="2594499"/>
    <lineage>
        <taxon>Eukaryota</taxon>
        <taxon>Viridiplantae</taxon>
        <taxon>Streptophyta</taxon>
        <taxon>Embryophyta</taxon>
        <taxon>Tracheophyta</taxon>
        <taxon>Spermatophyta</taxon>
        <taxon>Magnoliopsida</taxon>
        <taxon>eudicotyledons</taxon>
        <taxon>Gunneridae</taxon>
        <taxon>Pentapetalae</taxon>
        <taxon>rosids</taxon>
        <taxon>fabids</taxon>
        <taxon>Rosales</taxon>
        <taxon>Rhamnaceae</taxon>
        <taxon>rhamnoid group</taxon>
        <taxon>Rhamneae</taxon>
        <taxon>Rhamnella</taxon>
    </lineage>
</organism>
<evidence type="ECO:0000256" key="2">
    <source>
        <dbReference type="SAM" id="MobiDB-lite"/>
    </source>
</evidence>
<evidence type="ECO:0000256" key="1">
    <source>
        <dbReference type="ARBA" id="ARBA00010820"/>
    </source>
</evidence>
<evidence type="ECO:0000259" key="3">
    <source>
        <dbReference type="Pfam" id="PF04504"/>
    </source>
</evidence>
<accession>A0A8K0MLE2</accession>
<proteinExistence type="inferred from homology"/>
<dbReference type="Proteomes" id="UP000796880">
    <property type="component" value="Unassembled WGS sequence"/>
</dbReference>
<comment type="similarity">
    <text evidence="1">Belongs to the GeBP family.</text>
</comment>
<dbReference type="PANTHER" id="PTHR31662:SF33">
    <property type="entry name" value="DNA-BINDING STOREKEEPER PROTEIN TRANSCRIPTIONAL REGULATOR-LIKE PROTEIN"/>
    <property type="match status" value="1"/>
</dbReference>
<protein>
    <recommendedName>
        <fullName evidence="3">Glabrous enhancer-binding protein-like DBD domain-containing protein</fullName>
    </recommendedName>
</protein>
<dbReference type="InterPro" id="IPR007592">
    <property type="entry name" value="GEBP"/>
</dbReference>